<evidence type="ECO:0000313" key="3">
    <source>
        <dbReference type="Proteomes" id="UP000007798"/>
    </source>
</evidence>
<name>B4MJG4_DROWI</name>
<dbReference type="SUPFAM" id="SSF48726">
    <property type="entry name" value="Immunoglobulin"/>
    <property type="match status" value="1"/>
</dbReference>
<accession>B4MJG4</accession>
<dbReference type="InterPro" id="IPR007110">
    <property type="entry name" value="Ig-like_dom"/>
</dbReference>
<sequence>MGFFQYSVLADEYAEYNDEEEPQYPPGNLAKATSKPVIPIPYFDEKEAVIYVPTNATTVSLECPVKNYDALHHGINWYKDEELMTNAKSAFNIEHRLDDNYTLTMPLVNVTGHVYSCRVMPSNVRHQITIRIGAAPITTTPKATVDPSPTIISPPTAKSGSSPVVYCLWLLLASFQGIRRM</sequence>
<dbReference type="KEGG" id="dwi:6638431"/>
<dbReference type="Proteomes" id="UP000007798">
    <property type="component" value="Unassembled WGS sequence"/>
</dbReference>
<gene>
    <name evidence="2" type="primary">Dwil\GK20817</name>
    <name evidence="2" type="ORF">Dwil_GK20817</name>
</gene>
<dbReference type="AlphaFoldDB" id="B4MJG4"/>
<proteinExistence type="predicted"/>
<dbReference type="PROSITE" id="PS50835">
    <property type="entry name" value="IG_LIKE"/>
    <property type="match status" value="1"/>
</dbReference>
<keyword evidence="3" id="KW-1185">Reference proteome</keyword>
<feature type="domain" description="Ig-like" evidence="1">
    <location>
        <begin position="41"/>
        <end position="129"/>
    </location>
</feature>
<dbReference type="STRING" id="7260.B4MJG4"/>
<evidence type="ECO:0000259" key="1">
    <source>
        <dbReference type="PROSITE" id="PS50835"/>
    </source>
</evidence>
<dbReference type="EMBL" id="CH963846">
    <property type="protein sequence ID" value="EDW72253.2"/>
    <property type="molecule type" value="Genomic_DNA"/>
</dbReference>
<protein>
    <recommendedName>
        <fullName evidence="1">Ig-like domain-containing protein</fullName>
    </recommendedName>
</protein>
<dbReference type="OrthoDB" id="8002045at2759"/>
<reference evidence="2 3" key="1">
    <citation type="journal article" date="2007" name="Nature">
        <title>Evolution of genes and genomes on the Drosophila phylogeny.</title>
        <authorList>
            <consortium name="Drosophila 12 Genomes Consortium"/>
            <person name="Clark A.G."/>
            <person name="Eisen M.B."/>
            <person name="Smith D.R."/>
            <person name="Bergman C.M."/>
            <person name="Oliver B."/>
            <person name="Markow T.A."/>
            <person name="Kaufman T.C."/>
            <person name="Kellis M."/>
            <person name="Gelbart W."/>
            <person name="Iyer V.N."/>
            <person name="Pollard D.A."/>
            <person name="Sackton T.B."/>
            <person name="Larracuente A.M."/>
            <person name="Singh N.D."/>
            <person name="Abad J.P."/>
            <person name="Abt D.N."/>
            <person name="Adryan B."/>
            <person name="Aguade M."/>
            <person name="Akashi H."/>
            <person name="Anderson W.W."/>
            <person name="Aquadro C.F."/>
            <person name="Ardell D.H."/>
            <person name="Arguello R."/>
            <person name="Artieri C.G."/>
            <person name="Barbash D.A."/>
            <person name="Barker D."/>
            <person name="Barsanti P."/>
            <person name="Batterham P."/>
            <person name="Batzoglou S."/>
            <person name="Begun D."/>
            <person name="Bhutkar A."/>
            <person name="Blanco E."/>
            <person name="Bosak S.A."/>
            <person name="Bradley R.K."/>
            <person name="Brand A.D."/>
            <person name="Brent M.R."/>
            <person name="Brooks A.N."/>
            <person name="Brown R.H."/>
            <person name="Butlin R.K."/>
            <person name="Caggese C."/>
            <person name="Calvi B.R."/>
            <person name="Bernardo de Carvalho A."/>
            <person name="Caspi A."/>
            <person name="Castrezana S."/>
            <person name="Celniker S.E."/>
            <person name="Chang J.L."/>
            <person name="Chapple C."/>
            <person name="Chatterji S."/>
            <person name="Chinwalla A."/>
            <person name="Civetta A."/>
            <person name="Clifton S.W."/>
            <person name="Comeron J.M."/>
            <person name="Costello J.C."/>
            <person name="Coyne J.A."/>
            <person name="Daub J."/>
            <person name="David R.G."/>
            <person name="Delcher A.L."/>
            <person name="Delehaunty K."/>
            <person name="Do C.B."/>
            <person name="Ebling H."/>
            <person name="Edwards K."/>
            <person name="Eickbush T."/>
            <person name="Evans J.D."/>
            <person name="Filipski A."/>
            <person name="Findeiss S."/>
            <person name="Freyhult E."/>
            <person name="Fulton L."/>
            <person name="Fulton R."/>
            <person name="Garcia A.C."/>
            <person name="Gardiner A."/>
            <person name="Garfield D.A."/>
            <person name="Garvin B.E."/>
            <person name="Gibson G."/>
            <person name="Gilbert D."/>
            <person name="Gnerre S."/>
            <person name="Godfrey J."/>
            <person name="Good R."/>
            <person name="Gotea V."/>
            <person name="Gravely B."/>
            <person name="Greenberg A.J."/>
            <person name="Griffiths-Jones S."/>
            <person name="Gross S."/>
            <person name="Guigo R."/>
            <person name="Gustafson E.A."/>
            <person name="Haerty W."/>
            <person name="Hahn M.W."/>
            <person name="Halligan D.L."/>
            <person name="Halpern A.L."/>
            <person name="Halter G.M."/>
            <person name="Han M.V."/>
            <person name="Heger A."/>
            <person name="Hillier L."/>
            <person name="Hinrichs A.S."/>
            <person name="Holmes I."/>
            <person name="Hoskins R.A."/>
            <person name="Hubisz M.J."/>
            <person name="Hultmark D."/>
            <person name="Huntley M.A."/>
            <person name="Jaffe D.B."/>
            <person name="Jagadeeshan S."/>
            <person name="Jeck W.R."/>
            <person name="Johnson J."/>
            <person name="Jones C.D."/>
            <person name="Jordan W.C."/>
            <person name="Karpen G.H."/>
            <person name="Kataoka E."/>
            <person name="Keightley P.D."/>
            <person name="Kheradpour P."/>
            <person name="Kirkness E.F."/>
            <person name="Koerich L.B."/>
            <person name="Kristiansen K."/>
            <person name="Kudrna D."/>
            <person name="Kulathinal R.J."/>
            <person name="Kumar S."/>
            <person name="Kwok R."/>
            <person name="Lander E."/>
            <person name="Langley C.H."/>
            <person name="Lapoint R."/>
            <person name="Lazzaro B.P."/>
            <person name="Lee S.J."/>
            <person name="Levesque L."/>
            <person name="Li R."/>
            <person name="Lin C.F."/>
            <person name="Lin M.F."/>
            <person name="Lindblad-Toh K."/>
            <person name="Llopart A."/>
            <person name="Long M."/>
            <person name="Low L."/>
            <person name="Lozovsky E."/>
            <person name="Lu J."/>
            <person name="Luo M."/>
            <person name="Machado C.A."/>
            <person name="Makalowski W."/>
            <person name="Marzo M."/>
            <person name="Matsuda M."/>
            <person name="Matzkin L."/>
            <person name="McAllister B."/>
            <person name="McBride C.S."/>
            <person name="McKernan B."/>
            <person name="McKernan K."/>
            <person name="Mendez-Lago M."/>
            <person name="Minx P."/>
            <person name="Mollenhauer M.U."/>
            <person name="Montooth K."/>
            <person name="Mount S.M."/>
            <person name="Mu X."/>
            <person name="Myers E."/>
            <person name="Negre B."/>
            <person name="Newfeld S."/>
            <person name="Nielsen R."/>
            <person name="Noor M.A."/>
            <person name="O'Grady P."/>
            <person name="Pachter L."/>
            <person name="Papaceit M."/>
            <person name="Parisi M.J."/>
            <person name="Parisi M."/>
            <person name="Parts L."/>
            <person name="Pedersen J.S."/>
            <person name="Pesole G."/>
            <person name="Phillippy A.M."/>
            <person name="Ponting C.P."/>
            <person name="Pop M."/>
            <person name="Porcelli D."/>
            <person name="Powell J.R."/>
            <person name="Prohaska S."/>
            <person name="Pruitt K."/>
            <person name="Puig M."/>
            <person name="Quesneville H."/>
            <person name="Ram K.R."/>
            <person name="Rand D."/>
            <person name="Rasmussen M.D."/>
            <person name="Reed L.K."/>
            <person name="Reenan R."/>
            <person name="Reily A."/>
            <person name="Remington K.A."/>
            <person name="Rieger T.T."/>
            <person name="Ritchie M.G."/>
            <person name="Robin C."/>
            <person name="Rogers Y.H."/>
            <person name="Rohde C."/>
            <person name="Rozas J."/>
            <person name="Rubenfield M.J."/>
            <person name="Ruiz A."/>
            <person name="Russo S."/>
            <person name="Salzberg S.L."/>
            <person name="Sanchez-Gracia A."/>
            <person name="Saranga D.J."/>
            <person name="Sato H."/>
            <person name="Schaeffer S.W."/>
            <person name="Schatz M.C."/>
            <person name="Schlenke T."/>
            <person name="Schwartz R."/>
            <person name="Segarra C."/>
            <person name="Singh R.S."/>
            <person name="Sirot L."/>
            <person name="Sirota M."/>
            <person name="Sisneros N.B."/>
            <person name="Smith C.D."/>
            <person name="Smith T.F."/>
            <person name="Spieth J."/>
            <person name="Stage D.E."/>
            <person name="Stark A."/>
            <person name="Stephan W."/>
            <person name="Strausberg R.L."/>
            <person name="Strempel S."/>
            <person name="Sturgill D."/>
            <person name="Sutton G."/>
            <person name="Sutton G.G."/>
            <person name="Tao W."/>
            <person name="Teichmann S."/>
            <person name="Tobari Y.N."/>
            <person name="Tomimura Y."/>
            <person name="Tsolas J.M."/>
            <person name="Valente V.L."/>
            <person name="Venter E."/>
            <person name="Venter J.C."/>
            <person name="Vicario S."/>
            <person name="Vieira F.G."/>
            <person name="Vilella A.J."/>
            <person name="Villasante A."/>
            <person name="Walenz B."/>
            <person name="Wang J."/>
            <person name="Wasserman M."/>
            <person name="Watts T."/>
            <person name="Wilson D."/>
            <person name="Wilson R.K."/>
            <person name="Wing R.A."/>
            <person name="Wolfner M.F."/>
            <person name="Wong A."/>
            <person name="Wong G.K."/>
            <person name="Wu C.I."/>
            <person name="Wu G."/>
            <person name="Yamamoto D."/>
            <person name="Yang H.P."/>
            <person name="Yang S.P."/>
            <person name="Yorke J.A."/>
            <person name="Yoshida K."/>
            <person name="Zdobnov E."/>
            <person name="Zhang P."/>
            <person name="Zhang Y."/>
            <person name="Zimin A.V."/>
            <person name="Baldwin J."/>
            <person name="Abdouelleil A."/>
            <person name="Abdulkadir J."/>
            <person name="Abebe A."/>
            <person name="Abera B."/>
            <person name="Abreu J."/>
            <person name="Acer S.C."/>
            <person name="Aftuck L."/>
            <person name="Alexander A."/>
            <person name="An P."/>
            <person name="Anderson E."/>
            <person name="Anderson S."/>
            <person name="Arachi H."/>
            <person name="Azer M."/>
            <person name="Bachantsang P."/>
            <person name="Barry A."/>
            <person name="Bayul T."/>
            <person name="Berlin A."/>
            <person name="Bessette D."/>
            <person name="Bloom T."/>
            <person name="Blye J."/>
            <person name="Boguslavskiy L."/>
            <person name="Bonnet C."/>
            <person name="Boukhgalter B."/>
            <person name="Bourzgui I."/>
            <person name="Brown A."/>
            <person name="Cahill P."/>
            <person name="Channer S."/>
            <person name="Cheshatsang Y."/>
            <person name="Chuda L."/>
            <person name="Citroen M."/>
            <person name="Collymore A."/>
            <person name="Cooke P."/>
            <person name="Costello M."/>
            <person name="D'Aco K."/>
            <person name="Daza R."/>
            <person name="De Haan G."/>
            <person name="DeGray S."/>
            <person name="DeMaso C."/>
            <person name="Dhargay N."/>
            <person name="Dooley K."/>
            <person name="Dooley E."/>
            <person name="Doricent M."/>
            <person name="Dorje P."/>
            <person name="Dorjee K."/>
            <person name="Dupes A."/>
            <person name="Elong R."/>
            <person name="Falk J."/>
            <person name="Farina A."/>
            <person name="Faro S."/>
            <person name="Ferguson D."/>
            <person name="Fisher S."/>
            <person name="Foley C.D."/>
            <person name="Franke A."/>
            <person name="Friedrich D."/>
            <person name="Gadbois L."/>
            <person name="Gearin G."/>
            <person name="Gearin C.R."/>
            <person name="Giannoukos G."/>
            <person name="Goode T."/>
            <person name="Graham J."/>
            <person name="Grandbois E."/>
            <person name="Grewal S."/>
            <person name="Gyaltsen K."/>
            <person name="Hafez N."/>
            <person name="Hagos B."/>
            <person name="Hall J."/>
            <person name="Henson C."/>
            <person name="Hollinger A."/>
            <person name="Honan T."/>
            <person name="Huard M.D."/>
            <person name="Hughes L."/>
            <person name="Hurhula B."/>
            <person name="Husby M.E."/>
            <person name="Kamat A."/>
            <person name="Kanga B."/>
            <person name="Kashin S."/>
            <person name="Khazanovich D."/>
            <person name="Kisner P."/>
            <person name="Lance K."/>
            <person name="Lara M."/>
            <person name="Lee W."/>
            <person name="Lennon N."/>
            <person name="Letendre F."/>
            <person name="LeVine R."/>
            <person name="Lipovsky A."/>
            <person name="Liu X."/>
            <person name="Liu J."/>
            <person name="Liu S."/>
            <person name="Lokyitsang T."/>
            <person name="Lokyitsang Y."/>
            <person name="Lubonja R."/>
            <person name="Lui A."/>
            <person name="MacDonald P."/>
            <person name="Magnisalis V."/>
            <person name="Maru K."/>
            <person name="Matthews C."/>
            <person name="McCusker W."/>
            <person name="McDonough S."/>
            <person name="Mehta T."/>
            <person name="Meldrim J."/>
            <person name="Meneus L."/>
            <person name="Mihai O."/>
            <person name="Mihalev A."/>
            <person name="Mihova T."/>
            <person name="Mittelman R."/>
            <person name="Mlenga V."/>
            <person name="Montmayeur A."/>
            <person name="Mulrain L."/>
            <person name="Navidi A."/>
            <person name="Naylor J."/>
            <person name="Negash T."/>
            <person name="Nguyen T."/>
            <person name="Nguyen N."/>
            <person name="Nicol R."/>
            <person name="Norbu C."/>
            <person name="Norbu N."/>
            <person name="Novod N."/>
            <person name="O'Neill B."/>
            <person name="Osman S."/>
            <person name="Markiewicz E."/>
            <person name="Oyono O.L."/>
            <person name="Patti C."/>
            <person name="Phunkhang P."/>
            <person name="Pierre F."/>
            <person name="Priest M."/>
            <person name="Raghuraman S."/>
            <person name="Rege F."/>
            <person name="Reyes R."/>
            <person name="Rise C."/>
            <person name="Rogov P."/>
            <person name="Ross K."/>
            <person name="Ryan E."/>
            <person name="Settipalli S."/>
            <person name="Shea T."/>
            <person name="Sherpa N."/>
            <person name="Shi L."/>
            <person name="Shih D."/>
            <person name="Sparrow T."/>
            <person name="Spaulding J."/>
            <person name="Stalker J."/>
            <person name="Stange-Thomann N."/>
            <person name="Stavropoulos S."/>
            <person name="Stone C."/>
            <person name="Strader C."/>
            <person name="Tesfaye S."/>
            <person name="Thomson T."/>
            <person name="Thoulutsang Y."/>
            <person name="Thoulutsang D."/>
            <person name="Topham K."/>
            <person name="Topping I."/>
            <person name="Tsamla T."/>
            <person name="Vassiliev H."/>
            <person name="Vo A."/>
            <person name="Wangchuk T."/>
            <person name="Wangdi T."/>
            <person name="Weiand M."/>
            <person name="Wilkinson J."/>
            <person name="Wilson A."/>
            <person name="Yadav S."/>
            <person name="Young G."/>
            <person name="Yu Q."/>
            <person name="Zembek L."/>
            <person name="Zhong D."/>
            <person name="Zimmer A."/>
            <person name="Zwirko Z."/>
            <person name="Jaffe D.B."/>
            <person name="Alvarez P."/>
            <person name="Brockman W."/>
            <person name="Butler J."/>
            <person name="Chin C."/>
            <person name="Gnerre S."/>
            <person name="Grabherr M."/>
            <person name="Kleber M."/>
            <person name="Mauceli E."/>
            <person name="MacCallum I."/>
        </authorList>
    </citation>
    <scope>NUCLEOTIDE SEQUENCE [LARGE SCALE GENOMIC DNA]</scope>
    <source>
        <strain evidence="3">Tucson 14030-0811.24</strain>
    </source>
</reference>
<dbReference type="InParanoid" id="B4MJG4"/>
<dbReference type="Gene3D" id="2.60.40.10">
    <property type="entry name" value="Immunoglobulins"/>
    <property type="match status" value="1"/>
</dbReference>
<dbReference type="HOGENOM" id="CLU_2640799_0_0_1"/>
<dbReference type="InterPro" id="IPR013783">
    <property type="entry name" value="Ig-like_fold"/>
</dbReference>
<dbReference type="FunCoup" id="B4MJG4">
    <property type="interactions" value="9"/>
</dbReference>
<evidence type="ECO:0000313" key="2">
    <source>
        <dbReference type="EMBL" id="EDW72253.2"/>
    </source>
</evidence>
<dbReference type="InterPro" id="IPR036179">
    <property type="entry name" value="Ig-like_dom_sf"/>
</dbReference>
<organism evidence="2 3">
    <name type="scientific">Drosophila willistoni</name>
    <name type="common">Fruit fly</name>
    <dbReference type="NCBI Taxonomy" id="7260"/>
    <lineage>
        <taxon>Eukaryota</taxon>
        <taxon>Metazoa</taxon>
        <taxon>Ecdysozoa</taxon>
        <taxon>Arthropoda</taxon>
        <taxon>Hexapoda</taxon>
        <taxon>Insecta</taxon>
        <taxon>Pterygota</taxon>
        <taxon>Neoptera</taxon>
        <taxon>Endopterygota</taxon>
        <taxon>Diptera</taxon>
        <taxon>Brachycera</taxon>
        <taxon>Muscomorpha</taxon>
        <taxon>Ephydroidea</taxon>
        <taxon>Drosophilidae</taxon>
        <taxon>Drosophila</taxon>
        <taxon>Sophophora</taxon>
    </lineage>
</organism>